<protein>
    <recommendedName>
        <fullName evidence="3">Polyketide synthase-like phosphopantetheine-binding domain-containing protein</fullName>
    </recommendedName>
</protein>
<dbReference type="InterPro" id="IPR036736">
    <property type="entry name" value="ACP-like_sf"/>
</dbReference>
<dbReference type="AlphaFoldDB" id="A0A0C3SDV7"/>
<proteinExistence type="predicted"/>
<dbReference type="InterPro" id="IPR036291">
    <property type="entry name" value="NAD(P)-bd_dom_sf"/>
</dbReference>
<name>A0A0C3SDV7_PHLG1</name>
<dbReference type="Proteomes" id="UP000053257">
    <property type="component" value="Unassembled WGS sequence"/>
</dbReference>
<evidence type="ECO:0000256" key="2">
    <source>
        <dbReference type="ARBA" id="ARBA00022553"/>
    </source>
</evidence>
<dbReference type="SMART" id="SM00823">
    <property type="entry name" value="PKS_PP"/>
    <property type="match status" value="1"/>
</dbReference>
<dbReference type="HOGENOM" id="CLU_002220_1_0_1"/>
<dbReference type="Pfam" id="PF00501">
    <property type="entry name" value="AMP-binding"/>
    <property type="match status" value="1"/>
</dbReference>
<evidence type="ECO:0000256" key="1">
    <source>
        <dbReference type="ARBA" id="ARBA00022450"/>
    </source>
</evidence>
<dbReference type="EMBL" id="KN840441">
    <property type="protein sequence ID" value="KIP12187.1"/>
    <property type="molecule type" value="Genomic_DNA"/>
</dbReference>
<dbReference type="GO" id="GO:0031177">
    <property type="term" value="F:phosphopantetheine binding"/>
    <property type="evidence" value="ECO:0007669"/>
    <property type="project" value="InterPro"/>
</dbReference>
<dbReference type="InterPro" id="IPR000873">
    <property type="entry name" value="AMP-dep_synth/lig_dom"/>
</dbReference>
<accession>A0A0C3SDV7</accession>
<dbReference type="Pfam" id="PF07993">
    <property type="entry name" value="NAD_binding_4"/>
    <property type="match status" value="1"/>
</dbReference>
<dbReference type="PROSITE" id="PS00455">
    <property type="entry name" value="AMP_BINDING"/>
    <property type="match status" value="1"/>
</dbReference>
<evidence type="ECO:0000313" key="5">
    <source>
        <dbReference type="Proteomes" id="UP000053257"/>
    </source>
</evidence>
<dbReference type="Gene3D" id="3.40.50.12780">
    <property type="entry name" value="N-terminal domain of ligase-like"/>
    <property type="match status" value="1"/>
</dbReference>
<dbReference type="SUPFAM" id="SSF51735">
    <property type="entry name" value="NAD(P)-binding Rossmann-fold domains"/>
    <property type="match status" value="1"/>
</dbReference>
<dbReference type="InterPro" id="IPR020845">
    <property type="entry name" value="AMP-binding_CS"/>
</dbReference>
<dbReference type="PANTHER" id="PTHR43439">
    <property type="entry name" value="PHENYLACETATE-COENZYME A LIGASE"/>
    <property type="match status" value="1"/>
</dbReference>
<organism evidence="4 5">
    <name type="scientific">Phlebiopsis gigantea (strain 11061_1 CR5-6)</name>
    <name type="common">White-rot fungus</name>
    <name type="synonym">Peniophora gigantea</name>
    <dbReference type="NCBI Taxonomy" id="745531"/>
    <lineage>
        <taxon>Eukaryota</taxon>
        <taxon>Fungi</taxon>
        <taxon>Dikarya</taxon>
        <taxon>Basidiomycota</taxon>
        <taxon>Agaricomycotina</taxon>
        <taxon>Agaricomycetes</taxon>
        <taxon>Polyporales</taxon>
        <taxon>Phanerochaetaceae</taxon>
        <taxon>Phlebiopsis</taxon>
    </lineage>
</organism>
<dbReference type="PANTHER" id="PTHR43439:SF2">
    <property type="entry name" value="ENZYME, PUTATIVE (JCVI)-RELATED"/>
    <property type="match status" value="1"/>
</dbReference>
<dbReference type="Gene3D" id="3.40.50.720">
    <property type="entry name" value="NAD(P)-binding Rossmann-like Domain"/>
    <property type="match status" value="1"/>
</dbReference>
<dbReference type="OrthoDB" id="429813at2759"/>
<feature type="domain" description="Polyketide synthase-like phosphopantetheine-binding" evidence="3">
    <location>
        <begin position="570"/>
        <end position="649"/>
    </location>
</feature>
<gene>
    <name evidence="4" type="ORF">PHLGIDRAFT_62555</name>
</gene>
<reference evidence="4 5" key="1">
    <citation type="journal article" date="2014" name="PLoS Genet.">
        <title>Analysis of the Phlebiopsis gigantea genome, transcriptome and secretome provides insight into its pioneer colonization strategies of wood.</title>
        <authorList>
            <person name="Hori C."/>
            <person name="Ishida T."/>
            <person name="Igarashi K."/>
            <person name="Samejima M."/>
            <person name="Suzuki H."/>
            <person name="Master E."/>
            <person name="Ferreira P."/>
            <person name="Ruiz-Duenas F.J."/>
            <person name="Held B."/>
            <person name="Canessa P."/>
            <person name="Larrondo L.F."/>
            <person name="Schmoll M."/>
            <person name="Druzhinina I.S."/>
            <person name="Kubicek C.P."/>
            <person name="Gaskell J.A."/>
            <person name="Kersten P."/>
            <person name="St John F."/>
            <person name="Glasner J."/>
            <person name="Sabat G."/>
            <person name="Splinter BonDurant S."/>
            <person name="Syed K."/>
            <person name="Yadav J."/>
            <person name="Mgbeahuruike A.C."/>
            <person name="Kovalchuk A."/>
            <person name="Asiegbu F.O."/>
            <person name="Lackner G."/>
            <person name="Hoffmeister D."/>
            <person name="Rencoret J."/>
            <person name="Gutierrez A."/>
            <person name="Sun H."/>
            <person name="Lindquist E."/>
            <person name="Barry K."/>
            <person name="Riley R."/>
            <person name="Grigoriev I.V."/>
            <person name="Henrissat B."/>
            <person name="Kues U."/>
            <person name="Berka R.M."/>
            <person name="Martinez A.T."/>
            <person name="Covert S.F."/>
            <person name="Blanchette R.A."/>
            <person name="Cullen D."/>
        </authorList>
    </citation>
    <scope>NUCLEOTIDE SEQUENCE [LARGE SCALE GENOMIC DNA]</scope>
    <source>
        <strain evidence="4 5">11061_1 CR5-6</strain>
    </source>
</reference>
<dbReference type="STRING" id="745531.A0A0C3SDV7"/>
<keyword evidence="5" id="KW-1185">Reference proteome</keyword>
<dbReference type="Gene3D" id="1.10.1200.10">
    <property type="entry name" value="ACP-like"/>
    <property type="match status" value="1"/>
</dbReference>
<dbReference type="SUPFAM" id="SSF56801">
    <property type="entry name" value="Acetyl-CoA synthetase-like"/>
    <property type="match status" value="1"/>
</dbReference>
<dbReference type="InterPro" id="IPR042099">
    <property type="entry name" value="ANL_N_sf"/>
</dbReference>
<sequence>MKLILPPLDGSLATLIDFADFQARHNALLPWFIFPSPSSTGQLASISFAELATSSHQIASILRPGRSGPDNEIIVLLLHTDNAIYVPVVLGVLRAGHIPFFVSPRNSVEAVCHMLRLTGCRRLLFNNPTAKLAVQVNADMSSEGIKLQLENINIFHDIFSDLLSGRLTSIDTLPYPTTTVDIDMNLPMVYLHSSGSTGLPKSIPIPRILLLQNLRQSDTRFGAVGLPTFHSMGLVLQIFYPLCTSRPVAVFTPQYPAPPLTPNAKAVIEACKLTGCQGLVAPPSFIESWSRSQDDVDYLKTLTVLVFGGGPLSIPVGDRMASEGVPLSSGYGGTEFGGPTASWDELRPDELQYNPNWAWIRFSNYVRTEWEPQGDGTYELIIHDTDEYKVRVYNVPGRNAYATRDLFVPHPTEAGLWRIVARKDDVITLSTGEKIVPIAQESRINASPLVSGCVMFGREQEQAGLLVEVAAEHSFEAGDEAALASFRNKIWPTVDDANLSSPAFGRIYKEMIIVTYPAKPLPRSGKNTVVRKQALAFYAREINALYTTIKESTAARDVPVPESWQGEGLRAWLQNEASSLLRKVILRNVDLFHQGLDSLSATFFRNRIVGALRSSADESIQQASWNVPSNLIFDYSTIEALAEFVSSLVGPLRPASPNPSGVRAEEIDSLIIKYARGLPPKSTRTDQATRPTVVLLTGATGNIGSHILASLLDDARIAQVYTLDRPSGDPAARLRSAFGDRLLPVDLVESPKLVCLGGALSEDFFGLQKPMYDEVLRSVTHVVHNAWTVNFNLPLHAFEDQISGVRKLVDASASTSRSIRLLVTSSIGVATKWDPVRGPIPERLLNDPSIATTNGYSASKYVVEEATAAAQGHSVMCVRMGQVCGPQATGAWSMSEWIPMMLKSSITLGSLPRLSGPVTWVPLDVVGKVYIDWITNPEQLPLIVNAVHPRPITWELVLKYVKDALEIDLRSIPLSEWVDRLENSAATASLEDLAQLVRGFGQTARFITNVCCSLPSNS</sequence>
<dbReference type="InterPro" id="IPR020806">
    <property type="entry name" value="PKS_PP-bd"/>
</dbReference>
<keyword evidence="1" id="KW-0596">Phosphopantetheine</keyword>
<dbReference type="Pfam" id="PF23562">
    <property type="entry name" value="AMP-binding_C_3"/>
    <property type="match status" value="1"/>
</dbReference>
<keyword evidence="2" id="KW-0597">Phosphoprotein</keyword>
<evidence type="ECO:0000313" key="4">
    <source>
        <dbReference type="EMBL" id="KIP12187.1"/>
    </source>
</evidence>
<dbReference type="InterPro" id="IPR013120">
    <property type="entry name" value="FAR_NAD-bd"/>
</dbReference>
<dbReference type="InterPro" id="IPR051414">
    <property type="entry name" value="Adenylate-forming_Reductase"/>
</dbReference>
<evidence type="ECO:0000259" key="3">
    <source>
        <dbReference type="SMART" id="SM00823"/>
    </source>
</evidence>